<dbReference type="EMBL" id="JABFAA010000005">
    <property type="protein sequence ID" value="MBA0682052.1"/>
    <property type="molecule type" value="Genomic_DNA"/>
</dbReference>
<feature type="non-terminal residue" evidence="1">
    <location>
        <position position="81"/>
    </location>
</feature>
<proteinExistence type="predicted"/>
<accession>A0A7J8X4B6</accession>
<organism evidence="1 2">
    <name type="scientific">Gossypium aridum</name>
    <name type="common">American cotton</name>
    <name type="synonym">Erioxylum aridum</name>
    <dbReference type="NCBI Taxonomy" id="34290"/>
    <lineage>
        <taxon>Eukaryota</taxon>
        <taxon>Viridiplantae</taxon>
        <taxon>Streptophyta</taxon>
        <taxon>Embryophyta</taxon>
        <taxon>Tracheophyta</taxon>
        <taxon>Spermatophyta</taxon>
        <taxon>Magnoliopsida</taxon>
        <taxon>eudicotyledons</taxon>
        <taxon>Gunneridae</taxon>
        <taxon>Pentapetalae</taxon>
        <taxon>rosids</taxon>
        <taxon>malvids</taxon>
        <taxon>Malvales</taxon>
        <taxon>Malvaceae</taxon>
        <taxon>Malvoideae</taxon>
        <taxon>Gossypium</taxon>
    </lineage>
</organism>
<sequence length="81" mass="9221">MSSVLQKQHKNFCTAKEIMLNLEDLRRGQVVLAQQSAITNLMNSQQKTSTSVKEHLLKLTRFFVESEDNGAELDVNTQIEI</sequence>
<protein>
    <submittedName>
        <fullName evidence="1">Uncharacterized protein</fullName>
    </submittedName>
</protein>
<gene>
    <name evidence="1" type="ORF">Goari_023807</name>
</gene>
<dbReference type="AlphaFoldDB" id="A0A7J8X4B6"/>
<reference evidence="1 2" key="1">
    <citation type="journal article" date="2019" name="Genome Biol. Evol.">
        <title>Insights into the evolution of the New World diploid cottons (Gossypium, subgenus Houzingenia) based on genome sequencing.</title>
        <authorList>
            <person name="Grover C.E."/>
            <person name="Arick M.A. 2nd"/>
            <person name="Thrash A."/>
            <person name="Conover J.L."/>
            <person name="Sanders W.S."/>
            <person name="Peterson D.G."/>
            <person name="Frelichowski J.E."/>
            <person name="Scheffler J.A."/>
            <person name="Scheffler B.E."/>
            <person name="Wendel J.F."/>
        </authorList>
    </citation>
    <scope>NUCLEOTIDE SEQUENCE [LARGE SCALE GENOMIC DNA]</scope>
    <source>
        <strain evidence="1">185</strain>
        <tissue evidence="1">Leaf</tissue>
    </source>
</reference>
<name>A0A7J8X4B6_GOSAI</name>
<evidence type="ECO:0000313" key="2">
    <source>
        <dbReference type="Proteomes" id="UP000593577"/>
    </source>
</evidence>
<evidence type="ECO:0000313" key="1">
    <source>
        <dbReference type="EMBL" id="MBA0682052.1"/>
    </source>
</evidence>
<dbReference type="Proteomes" id="UP000593577">
    <property type="component" value="Unassembled WGS sequence"/>
</dbReference>
<comment type="caution">
    <text evidence="1">The sequence shown here is derived from an EMBL/GenBank/DDBJ whole genome shotgun (WGS) entry which is preliminary data.</text>
</comment>
<keyword evidence="2" id="KW-1185">Reference proteome</keyword>